<dbReference type="PROSITE" id="PS50294">
    <property type="entry name" value="WD_REPEATS_REGION"/>
    <property type="match status" value="4"/>
</dbReference>
<dbReference type="PROSITE" id="PS00678">
    <property type="entry name" value="WD_REPEATS_1"/>
    <property type="match status" value="1"/>
</dbReference>
<reference evidence="7 8" key="1">
    <citation type="submission" date="2024-02" db="EMBL/GenBank/DDBJ databases">
        <title>De novo assembly and annotation of 12 fungi associated with fruit tree decline syndrome in Ontario, Canada.</title>
        <authorList>
            <person name="Sulman M."/>
            <person name="Ellouze W."/>
            <person name="Ilyukhin E."/>
        </authorList>
    </citation>
    <scope>NUCLEOTIDE SEQUENCE [LARGE SCALE GENOMIC DNA]</scope>
    <source>
        <strain evidence="7 8">M1-105</strain>
    </source>
</reference>
<dbReference type="PROSITE" id="PS50082">
    <property type="entry name" value="WD_REPEATS_2"/>
    <property type="match status" value="4"/>
</dbReference>
<dbReference type="InterPro" id="IPR015943">
    <property type="entry name" value="WD40/YVTN_repeat-like_dom_sf"/>
</dbReference>
<dbReference type="InterPro" id="IPR036322">
    <property type="entry name" value="WD40_repeat_dom_sf"/>
</dbReference>
<comment type="similarity">
    <text evidence="5">Belongs to the WD repeat MORG1 family.</text>
</comment>
<dbReference type="PANTHER" id="PTHR22842">
    <property type="entry name" value="WD40 REPEAT PROTEIN"/>
    <property type="match status" value="1"/>
</dbReference>
<keyword evidence="2" id="KW-0963">Cytoplasm</keyword>
<evidence type="ECO:0000256" key="4">
    <source>
        <dbReference type="ARBA" id="ARBA00022737"/>
    </source>
</evidence>
<evidence type="ECO:0000256" key="2">
    <source>
        <dbReference type="ARBA" id="ARBA00022490"/>
    </source>
</evidence>
<dbReference type="SMART" id="SM00320">
    <property type="entry name" value="WD40"/>
    <property type="match status" value="6"/>
</dbReference>
<feature type="repeat" description="WD" evidence="6">
    <location>
        <begin position="277"/>
        <end position="310"/>
    </location>
</feature>
<protein>
    <recommendedName>
        <fullName evidence="9">Mitogen-activated protein kinase organizer 1</fullName>
    </recommendedName>
</protein>
<evidence type="ECO:0008006" key="9">
    <source>
        <dbReference type="Google" id="ProtNLM"/>
    </source>
</evidence>
<feature type="repeat" description="WD" evidence="6">
    <location>
        <begin position="100"/>
        <end position="141"/>
    </location>
</feature>
<gene>
    <name evidence="7" type="ORF">SLS56_003502</name>
</gene>
<organism evidence="7 8">
    <name type="scientific">Neofusicoccum ribis</name>
    <dbReference type="NCBI Taxonomy" id="45134"/>
    <lineage>
        <taxon>Eukaryota</taxon>
        <taxon>Fungi</taxon>
        <taxon>Dikarya</taxon>
        <taxon>Ascomycota</taxon>
        <taxon>Pezizomycotina</taxon>
        <taxon>Dothideomycetes</taxon>
        <taxon>Dothideomycetes incertae sedis</taxon>
        <taxon>Botryosphaeriales</taxon>
        <taxon>Botryosphaeriaceae</taxon>
        <taxon>Neofusicoccum</taxon>
    </lineage>
</organism>
<dbReference type="InterPro" id="IPR001680">
    <property type="entry name" value="WD40_rpt"/>
</dbReference>
<proteinExistence type="inferred from homology"/>
<dbReference type="EMBL" id="JAJVDC020000028">
    <property type="protein sequence ID" value="KAL1632603.1"/>
    <property type="molecule type" value="Genomic_DNA"/>
</dbReference>
<feature type="repeat" description="WD" evidence="6">
    <location>
        <begin position="58"/>
        <end position="99"/>
    </location>
</feature>
<dbReference type="InterPro" id="IPR051980">
    <property type="entry name" value="WD_repeat_MORG1"/>
</dbReference>
<evidence type="ECO:0000256" key="5">
    <source>
        <dbReference type="ARBA" id="ARBA00038145"/>
    </source>
</evidence>
<evidence type="ECO:0000256" key="1">
    <source>
        <dbReference type="ARBA" id="ARBA00004496"/>
    </source>
</evidence>
<comment type="caution">
    <text evidence="7">The sequence shown here is derived from an EMBL/GenBank/DDBJ whole genome shotgun (WGS) entry which is preliminary data.</text>
</comment>
<evidence type="ECO:0000256" key="3">
    <source>
        <dbReference type="ARBA" id="ARBA00022574"/>
    </source>
</evidence>
<comment type="subcellular location">
    <subcellularLocation>
        <location evidence="1">Cytoplasm</location>
    </subcellularLocation>
</comment>
<keyword evidence="3 6" id="KW-0853">WD repeat</keyword>
<dbReference type="SUPFAM" id="SSF50978">
    <property type="entry name" value="WD40 repeat-like"/>
    <property type="match status" value="1"/>
</dbReference>
<dbReference type="Pfam" id="PF00400">
    <property type="entry name" value="WD40"/>
    <property type="match status" value="5"/>
</dbReference>
<dbReference type="PANTHER" id="PTHR22842:SF3">
    <property type="entry name" value="WD REPEAT DOMAIN-CONTAINING PROTEIN 83"/>
    <property type="match status" value="1"/>
</dbReference>
<evidence type="ECO:0000313" key="7">
    <source>
        <dbReference type="EMBL" id="KAL1632603.1"/>
    </source>
</evidence>
<dbReference type="PRINTS" id="PR00320">
    <property type="entry name" value="GPROTEINBRPT"/>
</dbReference>
<accession>A0ABR3SZ43</accession>
<name>A0ABR3SZ43_9PEZI</name>
<dbReference type="InterPro" id="IPR019775">
    <property type="entry name" value="WD40_repeat_CS"/>
</dbReference>
<dbReference type="CDD" id="cd00200">
    <property type="entry name" value="WD40"/>
    <property type="match status" value="1"/>
</dbReference>
<dbReference type="Gene3D" id="2.130.10.10">
    <property type="entry name" value="YVTN repeat-like/Quinoprotein amine dehydrogenase"/>
    <property type="match status" value="1"/>
</dbReference>
<keyword evidence="8" id="KW-1185">Reference proteome</keyword>
<sequence length="310" mass="33117">MTAQFPTRQIAKLSGHNGPVHAVTYSAGLGQYILTGCSDRTIRLFNPARGGNSLVQTYEAHGYEVLDLAVAADNARFASVGGDKQVFLWDVASATTLRRFAGHSGRCNAVAFAAGGSVLVSGSFDATVKLWDLKSQSNKPLMTLSEAKDSISSVCVWGHEIFAGCVDGRVRMYDLRMGQVFVDVVGPSVTSITPTRDADSILTSTLDSTIRLMDKSNGKLLQSYKAPEYVNTTYRIRSTLGLKDAVAIAGSEDGSILAWDVVQGTVLHHLRHGEPKGASKKDVVSAVAFCPKRNEFASAGGDGNVVVWEL</sequence>
<dbReference type="Proteomes" id="UP001521116">
    <property type="component" value="Unassembled WGS sequence"/>
</dbReference>
<dbReference type="InterPro" id="IPR020472">
    <property type="entry name" value="WD40_PAC1"/>
</dbReference>
<feature type="repeat" description="WD" evidence="6">
    <location>
        <begin position="13"/>
        <end position="46"/>
    </location>
</feature>
<keyword evidence="4" id="KW-0677">Repeat</keyword>
<evidence type="ECO:0000313" key="8">
    <source>
        <dbReference type="Proteomes" id="UP001521116"/>
    </source>
</evidence>
<evidence type="ECO:0000256" key="6">
    <source>
        <dbReference type="PROSITE-ProRule" id="PRU00221"/>
    </source>
</evidence>